<comment type="caution">
    <text evidence="1">The sequence shown here is derived from an EMBL/GenBank/DDBJ whole genome shotgun (WGS) entry which is preliminary data.</text>
</comment>
<dbReference type="GO" id="GO:0016787">
    <property type="term" value="F:hydrolase activity"/>
    <property type="evidence" value="ECO:0007669"/>
    <property type="project" value="UniProtKB-KW"/>
</dbReference>
<dbReference type="Proteomes" id="UP001303647">
    <property type="component" value="Unassembled WGS sequence"/>
</dbReference>
<name>A0AAN7HL78_9PEZI</name>
<sequence length="186" mass="20613">MSLCCLKGPKWDAEPKGQETRINNQNCYVTGNNPGAAIIVIHDLYGWTFTNTRLLADDYAEVGCTIYVPDFLTCPASWGATPKLCENQEWWLSRVTYAPSIPASVPSDFATAVGLSSSWEVRATNPTWWIESLTAHPTFPEKEEMLNVNVPGQIMAPERDPQFTEELKAFAVSEIPKLGVTNTFPA</sequence>
<dbReference type="Gene3D" id="3.40.50.1820">
    <property type="entry name" value="alpha/beta hydrolase"/>
    <property type="match status" value="1"/>
</dbReference>
<proteinExistence type="predicted"/>
<reference evidence="1" key="1">
    <citation type="journal article" date="2023" name="Mol. Phylogenet. Evol.">
        <title>Genome-scale phylogeny and comparative genomics of the fungal order Sordariales.</title>
        <authorList>
            <person name="Hensen N."/>
            <person name="Bonometti L."/>
            <person name="Westerberg I."/>
            <person name="Brannstrom I.O."/>
            <person name="Guillou S."/>
            <person name="Cros-Aarteil S."/>
            <person name="Calhoun S."/>
            <person name="Haridas S."/>
            <person name="Kuo A."/>
            <person name="Mondo S."/>
            <person name="Pangilinan J."/>
            <person name="Riley R."/>
            <person name="LaButti K."/>
            <person name="Andreopoulos B."/>
            <person name="Lipzen A."/>
            <person name="Chen C."/>
            <person name="Yan M."/>
            <person name="Daum C."/>
            <person name="Ng V."/>
            <person name="Clum A."/>
            <person name="Steindorff A."/>
            <person name="Ohm R.A."/>
            <person name="Martin F."/>
            <person name="Silar P."/>
            <person name="Natvig D.O."/>
            <person name="Lalanne C."/>
            <person name="Gautier V."/>
            <person name="Ament-Velasquez S.L."/>
            <person name="Kruys A."/>
            <person name="Hutchinson M.I."/>
            <person name="Powell A.J."/>
            <person name="Barry K."/>
            <person name="Miller A.N."/>
            <person name="Grigoriev I.V."/>
            <person name="Debuchy R."/>
            <person name="Gladieux P."/>
            <person name="Hiltunen Thoren M."/>
            <person name="Johannesson H."/>
        </authorList>
    </citation>
    <scope>NUCLEOTIDE SEQUENCE</scope>
    <source>
        <strain evidence="1">CBS 359.72</strain>
    </source>
</reference>
<gene>
    <name evidence="1" type="ORF">C7999DRAFT_34072</name>
</gene>
<dbReference type="EMBL" id="MU857697">
    <property type="protein sequence ID" value="KAK4245585.1"/>
    <property type="molecule type" value="Genomic_DNA"/>
</dbReference>
<keyword evidence="2" id="KW-1185">Reference proteome</keyword>
<protein>
    <submittedName>
        <fullName evidence="1">Hydrolase</fullName>
    </submittedName>
</protein>
<accession>A0AAN7HL78</accession>
<dbReference type="AlphaFoldDB" id="A0AAN7HL78"/>
<dbReference type="PANTHER" id="PTHR17630">
    <property type="entry name" value="DIENELACTONE HYDROLASE"/>
    <property type="match status" value="1"/>
</dbReference>
<evidence type="ECO:0000313" key="1">
    <source>
        <dbReference type="EMBL" id="KAK4245585.1"/>
    </source>
</evidence>
<dbReference type="SUPFAM" id="SSF53474">
    <property type="entry name" value="alpha/beta-Hydrolases"/>
    <property type="match status" value="1"/>
</dbReference>
<reference evidence="1" key="2">
    <citation type="submission" date="2023-05" db="EMBL/GenBank/DDBJ databases">
        <authorList>
            <consortium name="Lawrence Berkeley National Laboratory"/>
            <person name="Steindorff A."/>
            <person name="Hensen N."/>
            <person name="Bonometti L."/>
            <person name="Westerberg I."/>
            <person name="Brannstrom I.O."/>
            <person name="Guillou S."/>
            <person name="Cros-Aarteil S."/>
            <person name="Calhoun S."/>
            <person name="Haridas S."/>
            <person name="Kuo A."/>
            <person name="Mondo S."/>
            <person name="Pangilinan J."/>
            <person name="Riley R."/>
            <person name="Labutti K."/>
            <person name="Andreopoulos B."/>
            <person name="Lipzen A."/>
            <person name="Chen C."/>
            <person name="Yanf M."/>
            <person name="Daum C."/>
            <person name="Ng V."/>
            <person name="Clum A."/>
            <person name="Ohm R."/>
            <person name="Martin F."/>
            <person name="Silar P."/>
            <person name="Natvig D."/>
            <person name="Lalanne C."/>
            <person name="Gautier V."/>
            <person name="Ament-Velasquez S.L."/>
            <person name="Kruys A."/>
            <person name="Hutchinson M.I."/>
            <person name="Powell A.J."/>
            <person name="Barry K."/>
            <person name="Miller A.N."/>
            <person name="Grigoriev I.V."/>
            <person name="Debuchy R."/>
            <person name="Gladieux P."/>
            <person name="Thoren M.H."/>
            <person name="Johannesson H."/>
        </authorList>
    </citation>
    <scope>NUCLEOTIDE SEQUENCE</scope>
    <source>
        <strain evidence="1">CBS 359.72</strain>
    </source>
</reference>
<evidence type="ECO:0000313" key="2">
    <source>
        <dbReference type="Proteomes" id="UP001303647"/>
    </source>
</evidence>
<dbReference type="PANTHER" id="PTHR17630:SF55">
    <property type="entry name" value="DIENELACTONE HYDROLASE FAMILY PROTEIN (AFU_ORTHOLOGUE AFUA_1G01900)"/>
    <property type="match status" value="1"/>
</dbReference>
<dbReference type="InterPro" id="IPR029058">
    <property type="entry name" value="AB_hydrolase_fold"/>
</dbReference>
<organism evidence="1 2">
    <name type="scientific">Corynascus novoguineensis</name>
    <dbReference type="NCBI Taxonomy" id="1126955"/>
    <lineage>
        <taxon>Eukaryota</taxon>
        <taxon>Fungi</taxon>
        <taxon>Dikarya</taxon>
        <taxon>Ascomycota</taxon>
        <taxon>Pezizomycotina</taxon>
        <taxon>Sordariomycetes</taxon>
        <taxon>Sordariomycetidae</taxon>
        <taxon>Sordariales</taxon>
        <taxon>Chaetomiaceae</taxon>
        <taxon>Corynascus</taxon>
    </lineage>
</organism>
<keyword evidence="1" id="KW-0378">Hydrolase</keyword>